<dbReference type="EMBL" id="UYYG01001186">
    <property type="protein sequence ID" value="VDN59624.1"/>
    <property type="molecule type" value="Genomic_DNA"/>
</dbReference>
<proteinExistence type="predicted"/>
<keyword evidence="4" id="KW-1185">Reference proteome</keyword>
<evidence type="ECO:0000313" key="5">
    <source>
        <dbReference type="WBParaSite" id="DME_0000648601-mRNA-1"/>
    </source>
</evidence>
<dbReference type="Proteomes" id="UP000274756">
    <property type="component" value="Unassembled WGS sequence"/>
</dbReference>
<reference evidence="5" key="1">
    <citation type="submission" date="2017-02" db="UniProtKB">
        <authorList>
            <consortium name="WormBaseParasite"/>
        </authorList>
    </citation>
    <scope>IDENTIFICATION</scope>
</reference>
<dbReference type="STRING" id="318479.A0A0N4UG81"/>
<organism evidence="3 5">
    <name type="scientific">Dracunculus medinensis</name>
    <name type="common">Guinea worm</name>
    <dbReference type="NCBI Taxonomy" id="318479"/>
    <lineage>
        <taxon>Eukaryota</taxon>
        <taxon>Metazoa</taxon>
        <taxon>Ecdysozoa</taxon>
        <taxon>Nematoda</taxon>
        <taxon>Chromadorea</taxon>
        <taxon>Rhabditida</taxon>
        <taxon>Spirurina</taxon>
        <taxon>Dracunculoidea</taxon>
        <taxon>Dracunculidae</taxon>
        <taxon>Dracunculus</taxon>
    </lineage>
</organism>
<protein>
    <submittedName>
        <fullName evidence="5">UNC80 domain-containing protein</fullName>
    </submittedName>
</protein>
<dbReference type="GO" id="GO:0055080">
    <property type="term" value="P:monoatomic cation homeostasis"/>
    <property type="evidence" value="ECO:0007669"/>
    <property type="project" value="TreeGrafter"/>
</dbReference>
<dbReference type="WBParaSite" id="DME_0000648601-mRNA-1">
    <property type="protein sequence ID" value="DME_0000648601-mRNA-1"/>
    <property type="gene ID" value="DME_0000648601"/>
</dbReference>
<dbReference type="Proteomes" id="UP000038040">
    <property type="component" value="Unplaced"/>
</dbReference>
<gene>
    <name evidence="2" type="ORF">DME_LOCUS9597</name>
</gene>
<name>A0A0N4UG81_DRAME</name>
<dbReference type="PANTHER" id="PTHR31781:SF1">
    <property type="entry name" value="PROTEIN UNC-80 HOMOLOG"/>
    <property type="match status" value="1"/>
</dbReference>
<evidence type="ECO:0000313" key="4">
    <source>
        <dbReference type="Proteomes" id="UP000274756"/>
    </source>
</evidence>
<dbReference type="OrthoDB" id="5584001at2759"/>
<evidence type="ECO:0000313" key="2">
    <source>
        <dbReference type="EMBL" id="VDN59624.1"/>
    </source>
</evidence>
<dbReference type="PANTHER" id="PTHR31781">
    <property type="entry name" value="UNC80"/>
    <property type="match status" value="1"/>
</dbReference>
<dbReference type="GO" id="GO:0034703">
    <property type="term" value="C:cation channel complex"/>
    <property type="evidence" value="ECO:0007669"/>
    <property type="project" value="TreeGrafter"/>
</dbReference>
<evidence type="ECO:0000259" key="1">
    <source>
        <dbReference type="Pfam" id="PF15778"/>
    </source>
</evidence>
<evidence type="ECO:0000313" key="3">
    <source>
        <dbReference type="Proteomes" id="UP000038040"/>
    </source>
</evidence>
<feature type="domain" description="Cation channel complex component UNC80 N-terminal" evidence="1">
    <location>
        <begin position="1"/>
        <end position="163"/>
    </location>
</feature>
<sequence length="567" mass="63838">TFERVVVQNILHGLSPSLSDAIGSVSRWRFVRAAFPHIVQCCATLLSEAANSKGSSPLSGPLSKILYILHWLLLDSANECCDAESRKSLIDSGEWNAHSVRRYTFSISSIQLFVYLITPLISVINEENISSHIRLESGLKIWQSLWQYRQPEVLCFCAPVKQRRSLIPFITVAKKSPRNSVVQGIYLGDEKETTRRFSTVSAQFANFPQFTLPPAKPPRSDLAVLESLGKKADKHKKLRSINNYKNANSKSKSKAEIFNDNDTKSRVVRSVSEYHDDNLALDIRQKFAKSKTTTFDISPTVTRGMEEIDMALKLVENNSLSDMMADLSEKAPLVQLQEICSNISNDIEIPLQNACDITCGKCKTVIFRKGSLVGTCKCSKDVPISSSKLNIVPTRSSSEQNSSVMSCERSTDETISSIHTVIRRPTIAIENEIIKKEYDPLENLSCGSEIVQQNNTDPQEASYLDIAVIRCLLIKQWSEDGIHWALKYLINRLNDIERYRNTQDGMFRSRANSAPTTPHLKVVQCRTDIRQNLPTTVSRAPNWDDLQLNNVISGFSQFMKNSDPNRR</sequence>
<accession>A0A0N4UG81</accession>
<dbReference type="AlphaFoldDB" id="A0A0N4UG81"/>
<dbReference type="GO" id="GO:0005261">
    <property type="term" value="F:monoatomic cation channel activity"/>
    <property type="evidence" value="ECO:0007669"/>
    <property type="project" value="TreeGrafter"/>
</dbReference>
<reference evidence="2 4" key="2">
    <citation type="submission" date="2018-11" db="EMBL/GenBank/DDBJ databases">
        <authorList>
            <consortium name="Pathogen Informatics"/>
        </authorList>
    </citation>
    <scope>NUCLEOTIDE SEQUENCE [LARGE SCALE GENOMIC DNA]</scope>
</reference>
<dbReference type="GO" id="GO:0030424">
    <property type="term" value="C:axon"/>
    <property type="evidence" value="ECO:0007669"/>
    <property type="project" value="TreeGrafter"/>
</dbReference>
<dbReference type="InterPro" id="IPR031542">
    <property type="entry name" value="UNC80_N"/>
</dbReference>
<dbReference type="Pfam" id="PF15778">
    <property type="entry name" value="UNC80_N"/>
    <property type="match status" value="1"/>
</dbReference>